<dbReference type="EMBL" id="CP104205">
    <property type="protein sequence ID" value="UWX55166.1"/>
    <property type="molecule type" value="Genomic_DNA"/>
</dbReference>
<gene>
    <name evidence="1" type="ORF">NYZ99_00570</name>
</gene>
<accession>A0ABY5Y824</accession>
<reference evidence="1" key="1">
    <citation type="submission" date="2022-09" db="EMBL/GenBank/DDBJ databases">
        <title>Maribacter litopenaei sp. nov., isolated from the intestinal tract of the Pacific White Shrimp, Litopenaeus vannamei.</title>
        <authorList>
            <person name="Kim S.Y."/>
            <person name="Hwang C.Y."/>
        </authorList>
    </citation>
    <scope>NUCLEOTIDE SEQUENCE</scope>
    <source>
        <strain evidence="1">HL-LV01</strain>
    </source>
</reference>
<proteinExistence type="predicted"/>
<name>A0ABY5Y824_9FLAO</name>
<keyword evidence="2" id="KW-1185">Reference proteome</keyword>
<dbReference type="Proteomes" id="UP001059209">
    <property type="component" value="Chromosome"/>
</dbReference>
<sequence>MEKEIRAKKRYHFLNKAFFWSLNITPSKKEDTGGTLQFPIVTNEGNG</sequence>
<protein>
    <submittedName>
        <fullName evidence="1">Uncharacterized protein</fullName>
    </submittedName>
</protein>
<organism evidence="1 2">
    <name type="scientific">Maribacter litopenaei</name>
    <dbReference type="NCBI Taxonomy" id="2976127"/>
    <lineage>
        <taxon>Bacteria</taxon>
        <taxon>Pseudomonadati</taxon>
        <taxon>Bacteroidota</taxon>
        <taxon>Flavobacteriia</taxon>
        <taxon>Flavobacteriales</taxon>
        <taxon>Flavobacteriaceae</taxon>
        <taxon>Maribacter</taxon>
    </lineage>
</organism>
<dbReference type="RefSeq" id="WP_260573018.1">
    <property type="nucleotide sequence ID" value="NZ_CP104205.1"/>
</dbReference>
<evidence type="ECO:0000313" key="1">
    <source>
        <dbReference type="EMBL" id="UWX55166.1"/>
    </source>
</evidence>
<evidence type="ECO:0000313" key="2">
    <source>
        <dbReference type="Proteomes" id="UP001059209"/>
    </source>
</evidence>